<gene>
    <name evidence="1" type="ORF">MNB_SV-6-1843</name>
</gene>
<sequence length="55" mass="6367">MANSSAKFSLIEKIPNSIPRINSAKSTAIVLHYDSRYQIFWHSLHDKNLKKKLLL</sequence>
<protein>
    <submittedName>
        <fullName evidence="1">Uncharacterized protein</fullName>
    </submittedName>
</protein>
<organism evidence="1">
    <name type="scientific">hydrothermal vent metagenome</name>
    <dbReference type="NCBI Taxonomy" id="652676"/>
    <lineage>
        <taxon>unclassified sequences</taxon>
        <taxon>metagenomes</taxon>
        <taxon>ecological metagenomes</taxon>
    </lineage>
</organism>
<proteinExistence type="predicted"/>
<dbReference type="AlphaFoldDB" id="A0A1W1C3V0"/>
<accession>A0A1W1C3V0</accession>
<reference evidence="1" key="1">
    <citation type="submission" date="2016-10" db="EMBL/GenBank/DDBJ databases">
        <authorList>
            <person name="de Groot N.N."/>
        </authorList>
    </citation>
    <scope>NUCLEOTIDE SEQUENCE</scope>
</reference>
<evidence type="ECO:0000313" key="1">
    <source>
        <dbReference type="EMBL" id="SFV60397.1"/>
    </source>
</evidence>
<name>A0A1W1C3V0_9ZZZZ</name>
<dbReference type="EMBL" id="FPHC01000061">
    <property type="protein sequence ID" value="SFV60397.1"/>
    <property type="molecule type" value="Genomic_DNA"/>
</dbReference>